<evidence type="ECO:0000259" key="12">
    <source>
        <dbReference type="PROSITE" id="PS50103"/>
    </source>
</evidence>
<keyword evidence="4" id="KW-0963">Cytoplasm</keyword>
<dbReference type="Pfam" id="PF21634">
    <property type="entry name" value="MOV-10_beta-barrel"/>
    <property type="match status" value="1"/>
</dbReference>
<evidence type="ECO:0000256" key="5">
    <source>
        <dbReference type="ARBA" id="ARBA00022741"/>
    </source>
</evidence>
<dbReference type="HOGENOM" id="CLU_001666_6_3_1"/>
<keyword evidence="7" id="KW-0347">Helicase</keyword>
<keyword evidence="9" id="KW-0943">RNA-mediated gene silencing</keyword>
<dbReference type="GO" id="GO:0008270">
    <property type="term" value="F:zinc ion binding"/>
    <property type="evidence" value="ECO:0007669"/>
    <property type="project" value="UniProtKB-KW"/>
</dbReference>
<evidence type="ECO:0000256" key="9">
    <source>
        <dbReference type="ARBA" id="ARBA00023158"/>
    </source>
</evidence>
<evidence type="ECO:0000256" key="8">
    <source>
        <dbReference type="ARBA" id="ARBA00022840"/>
    </source>
</evidence>
<dbReference type="Pfam" id="PF13087">
    <property type="entry name" value="AAA_12"/>
    <property type="match status" value="1"/>
</dbReference>
<evidence type="ECO:0000256" key="7">
    <source>
        <dbReference type="ARBA" id="ARBA00022806"/>
    </source>
</evidence>
<dbReference type="InterPro" id="IPR041679">
    <property type="entry name" value="DNA2/NAM7-like_C"/>
</dbReference>
<evidence type="ECO:0000256" key="3">
    <source>
        <dbReference type="ARBA" id="ARBA00012552"/>
    </source>
</evidence>
<dbReference type="AlphaFoldDB" id="M2QRB4"/>
<dbReference type="GO" id="GO:0005737">
    <property type="term" value="C:cytoplasm"/>
    <property type="evidence" value="ECO:0007669"/>
    <property type="project" value="UniProtKB-SubCell"/>
</dbReference>
<dbReference type="GO" id="GO:0031047">
    <property type="term" value="P:regulatory ncRNA-mediated gene silencing"/>
    <property type="evidence" value="ECO:0007669"/>
    <property type="project" value="UniProtKB-KW"/>
</dbReference>
<protein>
    <recommendedName>
        <fullName evidence="3">RNA helicase</fullName>
        <ecNumber evidence="3">3.6.4.13</ecNumber>
    </recommendedName>
</protein>
<keyword evidence="5" id="KW-0547">Nucleotide-binding</keyword>
<keyword evidence="11" id="KW-0479">Metal-binding</keyword>
<gene>
    <name evidence="13" type="ORF">CERSUDRAFT_158351</name>
</gene>
<dbReference type="PANTHER" id="PTHR45418">
    <property type="entry name" value="CANCER/TESTIS ANTIGEN 55"/>
    <property type="match status" value="1"/>
</dbReference>
<feature type="zinc finger region" description="C3H1-type" evidence="11">
    <location>
        <begin position="4"/>
        <end position="31"/>
    </location>
</feature>
<evidence type="ECO:0000313" key="13">
    <source>
        <dbReference type="EMBL" id="EMD34730.1"/>
    </source>
</evidence>
<dbReference type="Pfam" id="PF13086">
    <property type="entry name" value="AAA_11"/>
    <property type="match status" value="2"/>
</dbReference>
<dbReference type="InterPro" id="IPR049080">
    <property type="entry name" value="MOV-10-like_beta-barrel"/>
</dbReference>
<evidence type="ECO:0000256" key="11">
    <source>
        <dbReference type="PROSITE-ProRule" id="PRU00723"/>
    </source>
</evidence>
<dbReference type="Proteomes" id="UP000016930">
    <property type="component" value="Unassembled WGS sequence"/>
</dbReference>
<reference evidence="13 14" key="1">
    <citation type="journal article" date="2012" name="Proc. Natl. Acad. Sci. U.S.A.">
        <title>Comparative genomics of Ceriporiopsis subvermispora and Phanerochaete chrysosporium provide insight into selective ligninolysis.</title>
        <authorList>
            <person name="Fernandez-Fueyo E."/>
            <person name="Ruiz-Duenas F.J."/>
            <person name="Ferreira P."/>
            <person name="Floudas D."/>
            <person name="Hibbett D.S."/>
            <person name="Canessa P."/>
            <person name="Larrondo L.F."/>
            <person name="James T.Y."/>
            <person name="Seelenfreund D."/>
            <person name="Lobos S."/>
            <person name="Polanco R."/>
            <person name="Tello M."/>
            <person name="Honda Y."/>
            <person name="Watanabe T."/>
            <person name="Watanabe T."/>
            <person name="Ryu J.S."/>
            <person name="Kubicek C.P."/>
            <person name="Schmoll M."/>
            <person name="Gaskell J."/>
            <person name="Hammel K.E."/>
            <person name="St John F.J."/>
            <person name="Vanden Wymelenberg A."/>
            <person name="Sabat G."/>
            <person name="Splinter BonDurant S."/>
            <person name="Syed K."/>
            <person name="Yadav J.S."/>
            <person name="Doddapaneni H."/>
            <person name="Subramanian V."/>
            <person name="Lavin J.L."/>
            <person name="Oguiza J.A."/>
            <person name="Perez G."/>
            <person name="Pisabarro A.G."/>
            <person name="Ramirez L."/>
            <person name="Santoyo F."/>
            <person name="Master E."/>
            <person name="Coutinho P.M."/>
            <person name="Henrissat B."/>
            <person name="Lombard V."/>
            <person name="Magnuson J.K."/>
            <person name="Kuees U."/>
            <person name="Hori C."/>
            <person name="Igarashi K."/>
            <person name="Samejima M."/>
            <person name="Held B.W."/>
            <person name="Barry K.W."/>
            <person name="LaButti K.M."/>
            <person name="Lapidus A."/>
            <person name="Lindquist E.A."/>
            <person name="Lucas S.M."/>
            <person name="Riley R."/>
            <person name="Salamov A.A."/>
            <person name="Hoffmeister D."/>
            <person name="Schwenk D."/>
            <person name="Hadar Y."/>
            <person name="Yarden O."/>
            <person name="de Vries R.P."/>
            <person name="Wiebenga A."/>
            <person name="Stenlid J."/>
            <person name="Eastwood D."/>
            <person name="Grigoriev I.V."/>
            <person name="Berka R.M."/>
            <person name="Blanchette R.A."/>
            <person name="Kersten P."/>
            <person name="Martinez A.T."/>
            <person name="Vicuna R."/>
            <person name="Cullen D."/>
        </authorList>
    </citation>
    <scope>NUCLEOTIDE SEQUENCE [LARGE SCALE GENOMIC DNA]</scope>
    <source>
        <strain evidence="13 14">B</strain>
    </source>
</reference>
<dbReference type="InterPro" id="IPR041677">
    <property type="entry name" value="DNA2/NAM7_AAA_11"/>
</dbReference>
<keyword evidence="14" id="KW-1185">Reference proteome</keyword>
<organism evidence="13 14">
    <name type="scientific">Ceriporiopsis subvermispora (strain B)</name>
    <name type="common">White-rot fungus</name>
    <name type="synonym">Gelatoporia subvermispora</name>
    <dbReference type="NCBI Taxonomy" id="914234"/>
    <lineage>
        <taxon>Eukaryota</taxon>
        <taxon>Fungi</taxon>
        <taxon>Dikarya</taxon>
        <taxon>Basidiomycota</taxon>
        <taxon>Agaricomycotina</taxon>
        <taxon>Agaricomycetes</taxon>
        <taxon>Polyporales</taxon>
        <taxon>Gelatoporiaceae</taxon>
        <taxon>Gelatoporia</taxon>
    </lineage>
</organism>
<dbReference type="CDD" id="cd18808">
    <property type="entry name" value="SF1_C_Upf1"/>
    <property type="match status" value="1"/>
</dbReference>
<keyword evidence="8" id="KW-0067">ATP-binding</keyword>
<dbReference type="InterPro" id="IPR026122">
    <property type="entry name" value="MOV-10/SDE3_DEXXQ/H-box"/>
</dbReference>
<dbReference type="GO" id="GO:0032574">
    <property type="term" value="F:5'-3' RNA helicase activity"/>
    <property type="evidence" value="ECO:0007669"/>
    <property type="project" value="InterPro"/>
</dbReference>
<evidence type="ECO:0000256" key="1">
    <source>
        <dbReference type="ARBA" id="ARBA00004496"/>
    </source>
</evidence>
<keyword evidence="11" id="KW-0862">Zinc</keyword>
<evidence type="ECO:0000256" key="4">
    <source>
        <dbReference type="ARBA" id="ARBA00022490"/>
    </source>
</evidence>
<dbReference type="PROSITE" id="PS50103">
    <property type="entry name" value="ZF_C3H1"/>
    <property type="match status" value="1"/>
</dbReference>
<dbReference type="EC" id="3.6.4.13" evidence="3"/>
<dbReference type="SMART" id="SM00451">
    <property type="entry name" value="ZnF_U1"/>
    <property type="match status" value="3"/>
</dbReference>
<evidence type="ECO:0000313" key="14">
    <source>
        <dbReference type="Proteomes" id="UP000016930"/>
    </source>
</evidence>
<dbReference type="GO" id="GO:0016787">
    <property type="term" value="F:hydrolase activity"/>
    <property type="evidence" value="ECO:0007669"/>
    <property type="project" value="UniProtKB-KW"/>
</dbReference>
<accession>M2QRB4</accession>
<name>M2QRB4_CERS8</name>
<dbReference type="SUPFAM" id="SSF52540">
    <property type="entry name" value="P-loop containing nucleoside triphosphate hydrolases"/>
    <property type="match status" value="1"/>
</dbReference>
<comment type="catalytic activity">
    <reaction evidence="10">
        <text>ATP + H2O = ADP + phosphate + H(+)</text>
        <dbReference type="Rhea" id="RHEA:13065"/>
        <dbReference type="ChEBI" id="CHEBI:15377"/>
        <dbReference type="ChEBI" id="CHEBI:15378"/>
        <dbReference type="ChEBI" id="CHEBI:30616"/>
        <dbReference type="ChEBI" id="CHEBI:43474"/>
        <dbReference type="ChEBI" id="CHEBI:456216"/>
        <dbReference type="EC" id="3.6.4.13"/>
    </reaction>
</comment>
<dbReference type="Gene3D" id="3.40.50.300">
    <property type="entry name" value="P-loop containing nucleotide triphosphate hydrolases"/>
    <property type="match status" value="2"/>
</dbReference>
<dbReference type="PANTHER" id="PTHR45418:SF1">
    <property type="entry name" value="CANCER_TESTIS ANTIGEN 55"/>
    <property type="match status" value="1"/>
</dbReference>
<dbReference type="InterPro" id="IPR027417">
    <property type="entry name" value="P-loop_NTPase"/>
</dbReference>
<dbReference type="OrthoDB" id="6513042at2759"/>
<dbReference type="InterPro" id="IPR003604">
    <property type="entry name" value="Matrin/U1-like-C_Znf_C2H2"/>
</dbReference>
<dbReference type="CDD" id="cd18038">
    <property type="entry name" value="DEXXQc_Helz-like"/>
    <property type="match status" value="1"/>
</dbReference>
<dbReference type="GO" id="GO:0005524">
    <property type="term" value="F:ATP binding"/>
    <property type="evidence" value="ECO:0007669"/>
    <property type="project" value="UniProtKB-KW"/>
</dbReference>
<sequence>MQRQQLTKICPDLLYNGSCNIGNCPKRHDAKLCEICHVICCPDSTFDAHLQSVPHQAKAAILDSKALKCALCSIVVTGRAPWDQHVAGAAHRKMAQAKGTSPRVDPVDPSVPAGHKRCPLCRRNIVSTAWSQHLQGQDHRKHEMVAGYRALYEQAQLDKNSVSVTHPHGVNFGVIDMSRSEEGITLNLTLTTTNPTARIDVVSAIAYTTSTKSANVFSVTLPSRANERVVAHAHPVTCSVQARHDVLGTYDGYVEITFEDAVKRRFAIIRQVKATIGSVQDYQLLKPQVPYKGKARVPWPKVRAFVPGRRPPALDAVPWVKKLPQAEIQAFLLSILTAQPENEATAKLRTSHVPPTLNGYNHGEFFKLLLWIEEFKADRDLRAYDMADVQFRKEGYHYIMAVPGLAEKRPSVVVGDRIEAQVANSSSGRCFEGFVHVVRLEDVCLRFGPSFKPTNGQRFNVRFKLNRIPLRRQHEALAAKGPALRVVLFPELSDASSHEAVRSEPPPRLYDNRLKNNTEQLRAVTSIMRLKPGSAPFIVFGPPGTGKTSTIVEAILQVLARDATARVLACAPSNSAADEILERLSTNLSNDSMFRFNAVSRDRITIPEGLFRYCHTNPQGVFSVPSQDCLKQYKVTVSTCVSAAFAYGIGLRPGYFTHIFIDEAAQATEAEVMAAVKRMTTSSTTIVLSGDPKQLGPIIRSEIARNLGFSKSYMERLMERPVYNVNAVRQKMIIKLLKNYRSHKAILDFPNEQFYDSDLQPCAAPSVVNTYIGSHVLASSKFPVVFHAITSNDDQEASSPSYFNIGQATLVKSYVTRLLGQGTRADDIGIITPYNAQAKKIRKLLTGVADTTTVGTVEAFQGKERRVIIVSTVRSTRELLTYDIKHALGFIANPRRFNVAVTRAQALLIVIGDPSVLSLDPLWRAFMNYVYQNSGWKGDTPSWDTNVPVDNSGDYVQEVLQASVEDLDEFARRMEQLVLEGVDGADAEDTPWREVE</sequence>
<dbReference type="STRING" id="914234.M2QRB4"/>
<dbReference type="InterPro" id="IPR000571">
    <property type="entry name" value="Znf_CCCH"/>
</dbReference>
<dbReference type="EMBL" id="KB445802">
    <property type="protein sequence ID" value="EMD34730.1"/>
    <property type="molecule type" value="Genomic_DNA"/>
</dbReference>
<evidence type="ECO:0000256" key="2">
    <source>
        <dbReference type="ARBA" id="ARBA00005601"/>
    </source>
</evidence>
<dbReference type="GO" id="GO:0003723">
    <property type="term" value="F:RNA binding"/>
    <property type="evidence" value="ECO:0007669"/>
    <property type="project" value="InterPro"/>
</dbReference>
<dbReference type="InterPro" id="IPR047187">
    <property type="entry name" value="SF1_C_Upf1"/>
</dbReference>
<keyword evidence="11" id="KW-0863">Zinc-finger</keyword>
<keyword evidence="6" id="KW-0378">Hydrolase</keyword>
<comment type="subcellular location">
    <subcellularLocation>
        <location evidence="1">Cytoplasm</location>
    </subcellularLocation>
</comment>
<comment type="similarity">
    <text evidence="2">Belongs to the DNA2/NAM7 helicase family. SDE3 subfamily.</text>
</comment>
<feature type="domain" description="C3H1-type" evidence="12">
    <location>
        <begin position="4"/>
        <end position="31"/>
    </location>
</feature>
<proteinExistence type="inferred from homology"/>
<evidence type="ECO:0000256" key="6">
    <source>
        <dbReference type="ARBA" id="ARBA00022801"/>
    </source>
</evidence>
<evidence type="ECO:0000256" key="10">
    <source>
        <dbReference type="ARBA" id="ARBA00047984"/>
    </source>
</evidence>